<dbReference type="PROSITE" id="PS51194">
    <property type="entry name" value="HELICASE_CTER"/>
    <property type="match status" value="1"/>
</dbReference>
<name>A0AAD8ERK7_DIPPU</name>
<accession>A0AAD8ERK7</accession>
<keyword evidence="4" id="KW-1185">Reference proteome</keyword>
<dbReference type="AlphaFoldDB" id="A0AAD8ERK7"/>
<proteinExistence type="predicted"/>
<protein>
    <recommendedName>
        <fullName evidence="2">Helicase C-terminal domain-containing protein</fullName>
    </recommendedName>
</protein>
<dbReference type="InterPro" id="IPR001650">
    <property type="entry name" value="Helicase_C-like"/>
</dbReference>
<dbReference type="EMBL" id="JASPKZ010000808">
    <property type="protein sequence ID" value="KAJ9599459.1"/>
    <property type="molecule type" value="Genomic_DNA"/>
</dbReference>
<gene>
    <name evidence="3" type="ORF">L9F63_010074</name>
</gene>
<feature type="compositionally biased region" description="Basic and acidic residues" evidence="1">
    <location>
        <begin position="242"/>
        <end position="251"/>
    </location>
</feature>
<dbReference type="SUPFAM" id="SSF52540">
    <property type="entry name" value="P-loop containing nucleoside triphosphate hydrolases"/>
    <property type="match status" value="1"/>
</dbReference>
<evidence type="ECO:0000259" key="2">
    <source>
        <dbReference type="PROSITE" id="PS51194"/>
    </source>
</evidence>
<feature type="domain" description="Helicase C-terminal" evidence="2">
    <location>
        <begin position="1"/>
        <end position="154"/>
    </location>
</feature>
<sequence>WTSVPMSPSCGWPKNLQTSQLIYTKLLKQMELTSTSRSFFSRLSQTIWPKLLTTIWQTETNKADDDFLSVLQCRDWDSSLHRLQYDPPDDPKEYIHRVGRTARGEGGKGHALLILRPEELGFLRYLKQARIPLNEFEFSWNKIADIQLQLEKLIAKKLLPQHVCQGRFQSLWCHQLSIFDMRIHIMSHLLLSQLIFFSNKVNSSKGNRPRKRKAGGGYGFFNSMNSSKKFQKTKVYRQPTNKHGDARQFSR</sequence>
<reference evidence="3" key="2">
    <citation type="submission" date="2023-05" db="EMBL/GenBank/DDBJ databases">
        <authorList>
            <person name="Fouks B."/>
        </authorList>
    </citation>
    <scope>NUCLEOTIDE SEQUENCE</scope>
    <source>
        <strain evidence="3">Stay&amp;Tobe</strain>
        <tissue evidence="3">Testes</tissue>
    </source>
</reference>
<evidence type="ECO:0000256" key="1">
    <source>
        <dbReference type="SAM" id="MobiDB-lite"/>
    </source>
</evidence>
<feature type="non-terminal residue" evidence="3">
    <location>
        <position position="251"/>
    </location>
</feature>
<dbReference type="Gene3D" id="3.40.50.300">
    <property type="entry name" value="P-loop containing nucleotide triphosphate hydrolases"/>
    <property type="match status" value="1"/>
</dbReference>
<comment type="caution">
    <text evidence="3">The sequence shown here is derived from an EMBL/GenBank/DDBJ whole genome shotgun (WGS) entry which is preliminary data.</text>
</comment>
<evidence type="ECO:0000313" key="4">
    <source>
        <dbReference type="Proteomes" id="UP001233999"/>
    </source>
</evidence>
<feature type="region of interest" description="Disordered" evidence="1">
    <location>
        <begin position="202"/>
        <end position="251"/>
    </location>
</feature>
<evidence type="ECO:0000313" key="3">
    <source>
        <dbReference type="EMBL" id="KAJ9599459.1"/>
    </source>
</evidence>
<dbReference type="Proteomes" id="UP001233999">
    <property type="component" value="Unassembled WGS sequence"/>
</dbReference>
<reference evidence="3" key="1">
    <citation type="journal article" date="2023" name="IScience">
        <title>Live-bearing cockroach genome reveals convergent evolutionary mechanisms linked to viviparity in insects and beyond.</title>
        <authorList>
            <person name="Fouks B."/>
            <person name="Harrison M.C."/>
            <person name="Mikhailova A.A."/>
            <person name="Marchal E."/>
            <person name="English S."/>
            <person name="Carruthers M."/>
            <person name="Jennings E.C."/>
            <person name="Chiamaka E.L."/>
            <person name="Frigard R.A."/>
            <person name="Pippel M."/>
            <person name="Attardo G.M."/>
            <person name="Benoit J.B."/>
            <person name="Bornberg-Bauer E."/>
            <person name="Tobe S.S."/>
        </authorList>
    </citation>
    <scope>NUCLEOTIDE SEQUENCE</scope>
    <source>
        <strain evidence="3">Stay&amp;Tobe</strain>
    </source>
</reference>
<organism evidence="3 4">
    <name type="scientific">Diploptera punctata</name>
    <name type="common">Pacific beetle cockroach</name>
    <dbReference type="NCBI Taxonomy" id="6984"/>
    <lineage>
        <taxon>Eukaryota</taxon>
        <taxon>Metazoa</taxon>
        <taxon>Ecdysozoa</taxon>
        <taxon>Arthropoda</taxon>
        <taxon>Hexapoda</taxon>
        <taxon>Insecta</taxon>
        <taxon>Pterygota</taxon>
        <taxon>Neoptera</taxon>
        <taxon>Polyneoptera</taxon>
        <taxon>Dictyoptera</taxon>
        <taxon>Blattodea</taxon>
        <taxon>Blaberoidea</taxon>
        <taxon>Blaberidae</taxon>
        <taxon>Diplopterinae</taxon>
        <taxon>Diploptera</taxon>
    </lineage>
</organism>
<dbReference type="InterPro" id="IPR027417">
    <property type="entry name" value="P-loop_NTPase"/>
</dbReference>